<gene>
    <name evidence="2" type="ORF">M9Y10_014358</name>
</gene>
<sequence length="111" mass="12302">MHLLKAFNPVVVADESQLLLQKKVNSIFFNRSQLSKILEIVIKSPFISSVSVTFKSKCANVPTEDGTVALLNDLRPSKILKLKRFNEEGNSINNSSNNDQNSLIDVTDAVI</sequence>
<protein>
    <submittedName>
        <fullName evidence="2">Uncharacterized protein</fullName>
    </submittedName>
</protein>
<dbReference type="EMBL" id="JAPFFF010000002">
    <property type="protein sequence ID" value="KAK8896458.1"/>
    <property type="molecule type" value="Genomic_DNA"/>
</dbReference>
<proteinExistence type="predicted"/>
<evidence type="ECO:0000313" key="3">
    <source>
        <dbReference type="Proteomes" id="UP001470230"/>
    </source>
</evidence>
<organism evidence="2 3">
    <name type="scientific">Tritrichomonas musculus</name>
    <dbReference type="NCBI Taxonomy" id="1915356"/>
    <lineage>
        <taxon>Eukaryota</taxon>
        <taxon>Metamonada</taxon>
        <taxon>Parabasalia</taxon>
        <taxon>Tritrichomonadida</taxon>
        <taxon>Tritrichomonadidae</taxon>
        <taxon>Tritrichomonas</taxon>
    </lineage>
</organism>
<dbReference type="Proteomes" id="UP001470230">
    <property type="component" value="Unassembled WGS sequence"/>
</dbReference>
<evidence type="ECO:0000256" key="1">
    <source>
        <dbReference type="SAM" id="MobiDB-lite"/>
    </source>
</evidence>
<comment type="caution">
    <text evidence="2">The sequence shown here is derived from an EMBL/GenBank/DDBJ whole genome shotgun (WGS) entry which is preliminary data.</text>
</comment>
<name>A0ABR2KZI0_9EUKA</name>
<feature type="compositionally biased region" description="Low complexity" evidence="1">
    <location>
        <begin position="90"/>
        <end position="102"/>
    </location>
</feature>
<accession>A0ABR2KZI0</accession>
<evidence type="ECO:0000313" key="2">
    <source>
        <dbReference type="EMBL" id="KAK8896458.1"/>
    </source>
</evidence>
<feature type="region of interest" description="Disordered" evidence="1">
    <location>
        <begin position="89"/>
        <end position="111"/>
    </location>
</feature>
<keyword evidence="3" id="KW-1185">Reference proteome</keyword>
<reference evidence="2 3" key="1">
    <citation type="submission" date="2024-04" db="EMBL/GenBank/DDBJ databases">
        <title>Tritrichomonas musculus Genome.</title>
        <authorList>
            <person name="Alves-Ferreira E."/>
            <person name="Grigg M."/>
            <person name="Lorenzi H."/>
            <person name="Galac M."/>
        </authorList>
    </citation>
    <scope>NUCLEOTIDE SEQUENCE [LARGE SCALE GENOMIC DNA]</scope>
    <source>
        <strain evidence="2 3">EAF2021</strain>
    </source>
</reference>